<evidence type="ECO:0000313" key="3">
    <source>
        <dbReference type="Proteomes" id="UP001642409"/>
    </source>
</evidence>
<dbReference type="EMBL" id="CATOUU010001084">
    <property type="protein sequence ID" value="CAI9970945.1"/>
    <property type="molecule type" value="Genomic_DNA"/>
</dbReference>
<comment type="caution">
    <text evidence="1">The sequence shown here is derived from an EMBL/GenBank/DDBJ whole genome shotgun (WGS) entry which is preliminary data.</text>
</comment>
<accession>A0AA86UTF3</accession>
<protein>
    <submittedName>
        <fullName evidence="2">Hypothetical_protein</fullName>
    </submittedName>
</protein>
<sequence length="143" mass="16715">MNFPFNKTNQHHEPKLLTLRQTTNDLSPNLLNKTDTEKANKQKQVLNEVRDRFGWVQAVVVTIGLVTVGCGRAESVNNYINNREYNQKTCIKCCLNINYRTSLHFSLVQVNCLYQDQLNQLKCLMLYWYCTTFKSIYGIFHDS</sequence>
<evidence type="ECO:0000313" key="2">
    <source>
        <dbReference type="EMBL" id="CAL6034140.1"/>
    </source>
</evidence>
<gene>
    <name evidence="2" type="ORF">HINF_LOCUS35309</name>
    <name evidence="1" type="ORF">HINF_LOCUS58590</name>
</gene>
<name>A0AA86UTF3_9EUKA</name>
<keyword evidence="3" id="KW-1185">Reference proteome</keyword>
<reference evidence="2 3" key="2">
    <citation type="submission" date="2024-07" db="EMBL/GenBank/DDBJ databases">
        <authorList>
            <person name="Akdeniz Z."/>
        </authorList>
    </citation>
    <scope>NUCLEOTIDE SEQUENCE [LARGE SCALE GENOMIC DNA]</scope>
</reference>
<dbReference type="EMBL" id="CAXDID020000127">
    <property type="protein sequence ID" value="CAL6034140.1"/>
    <property type="molecule type" value="Genomic_DNA"/>
</dbReference>
<reference evidence="1" key="1">
    <citation type="submission" date="2023-06" db="EMBL/GenBank/DDBJ databases">
        <authorList>
            <person name="Kurt Z."/>
        </authorList>
    </citation>
    <scope>NUCLEOTIDE SEQUENCE</scope>
</reference>
<dbReference type="AlphaFoldDB" id="A0AA86UTF3"/>
<proteinExistence type="predicted"/>
<dbReference type="Proteomes" id="UP001642409">
    <property type="component" value="Unassembled WGS sequence"/>
</dbReference>
<evidence type="ECO:0000313" key="1">
    <source>
        <dbReference type="EMBL" id="CAI9970945.1"/>
    </source>
</evidence>
<organism evidence="1">
    <name type="scientific">Hexamita inflata</name>
    <dbReference type="NCBI Taxonomy" id="28002"/>
    <lineage>
        <taxon>Eukaryota</taxon>
        <taxon>Metamonada</taxon>
        <taxon>Diplomonadida</taxon>
        <taxon>Hexamitidae</taxon>
        <taxon>Hexamitinae</taxon>
        <taxon>Hexamita</taxon>
    </lineage>
</organism>